<reference evidence="1" key="1">
    <citation type="journal article" date="2020" name="Nature">
        <title>Giant virus diversity and host interactions through global metagenomics.</title>
        <authorList>
            <person name="Schulz F."/>
            <person name="Roux S."/>
            <person name="Paez-Espino D."/>
            <person name="Jungbluth S."/>
            <person name="Walsh D.A."/>
            <person name="Denef V.J."/>
            <person name="McMahon K.D."/>
            <person name="Konstantinidis K.T."/>
            <person name="Eloe-Fadrosh E.A."/>
            <person name="Kyrpides N.C."/>
            <person name="Woyke T."/>
        </authorList>
    </citation>
    <scope>NUCLEOTIDE SEQUENCE</scope>
    <source>
        <strain evidence="1">GVMAG-M-3300010158-60</strain>
    </source>
</reference>
<name>A0A6C0BB16_9ZZZZ</name>
<dbReference type="EMBL" id="MN739107">
    <property type="protein sequence ID" value="QHS89230.1"/>
    <property type="molecule type" value="Genomic_DNA"/>
</dbReference>
<accession>A0A6C0BB16</accession>
<protein>
    <submittedName>
        <fullName evidence="1">Uncharacterized protein</fullName>
    </submittedName>
</protein>
<organism evidence="1">
    <name type="scientific">viral metagenome</name>
    <dbReference type="NCBI Taxonomy" id="1070528"/>
    <lineage>
        <taxon>unclassified sequences</taxon>
        <taxon>metagenomes</taxon>
        <taxon>organismal metagenomes</taxon>
    </lineage>
</organism>
<dbReference type="AlphaFoldDB" id="A0A6C0BB16"/>
<evidence type="ECO:0000313" key="1">
    <source>
        <dbReference type="EMBL" id="QHS89230.1"/>
    </source>
</evidence>
<proteinExistence type="predicted"/>
<sequence>MIRAFQRGVWHKVALPSPTDPVWSKDHCQLYAAAFLAFQEKGLENPGNLAEAYVYKQIYDVKFTKKVERDLLEIA</sequence>